<feature type="chain" id="PRO_5046537083" description="DUF3313 domain-containing protein" evidence="1">
    <location>
        <begin position="24"/>
        <end position="236"/>
    </location>
</feature>
<accession>A0ABQ4P4V9</accession>
<comment type="caution">
    <text evidence="2">The sequence shown here is derived from an EMBL/GenBank/DDBJ whole genome shotgun (WGS) entry which is preliminary data.</text>
</comment>
<proteinExistence type="predicted"/>
<protein>
    <recommendedName>
        <fullName evidence="4">DUF3313 domain-containing protein</fullName>
    </recommendedName>
</protein>
<gene>
    <name evidence="2" type="ORF">TUM4438_09100</name>
</gene>
<evidence type="ECO:0000256" key="1">
    <source>
        <dbReference type="SAM" id="SignalP"/>
    </source>
</evidence>
<dbReference type="Pfam" id="PF11769">
    <property type="entry name" value="DUF3313"/>
    <property type="match status" value="1"/>
</dbReference>
<dbReference type="RefSeq" id="WP_220779957.1">
    <property type="nucleotide sequence ID" value="NZ_BPEY01000010.1"/>
</dbReference>
<evidence type="ECO:0000313" key="2">
    <source>
        <dbReference type="EMBL" id="GIU42463.1"/>
    </source>
</evidence>
<name>A0ABQ4P4V9_9GAMM</name>
<evidence type="ECO:0008006" key="4">
    <source>
        <dbReference type="Google" id="ProtNLM"/>
    </source>
</evidence>
<sequence>MTVTRLFLLGLSLLLTGCGAVQDYRNSQMFSSFDDFRPGPEGGSDLIWAQPKIGSVNDLNHILNQYDNVIVDQAWLVLDDKTRYDNLDDKDIVEVSRYLISQIKQKASQRFKVITQADLEQATANDDKAKTLRVSVALTNIETPNPILAVTSSILPFGLGISSISKVVTGEHTNVGSATIELMLSDAQTGKPIVAVIDRKAGSKDFSTMIDSTDDAKDAVDWWVERLGATLRGENI</sequence>
<evidence type="ECO:0000313" key="3">
    <source>
        <dbReference type="Proteomes" id="UP000887104"/>
    </source>
</evidence>
<dbReference type="EMBL" id="BPEY01000010">
    <property type="protein sequence ID" value="GIU42463.1"/>
    <property type="molecule type" value="Genomic_DNA"/>
</dbReference>
<dbReference type="Proteomes" id="UP000887104">
    <property type="component" value="Unassembled WGS sequence"/>
</dbReference>
<keyword evidence="1" id="KW-0732">Signal</keyword>
<feature type="signal peptide" evidence="1">
    <location>
        <begin position="1"/>
        <end position="23"/>
    </location>
</feature>
<keyword evidence="3" id="KW-1185">Reference proteome</keyword>
<reference evidence="2" key="1">
    <citation type="submission" date="2021-05" db="EMBL/GenBank/DDBJ databases">
        <title>Molecular characterization for Shewanella algae harboring chromosomal blaOXA-55-like strains isolated from clinical and environment sample.</title>
        <authorList>
            <person name="Ohama Y."/>
            <person name="Aoki K."/>
            <person name="Harada S."/>
            <person name="Moriya K."/>
            <person name="Ishii Y."/>
            <person name="Tateda K."/>
        </authorList>
    </citation>
    <scope>NUCLEOTIDE SEQUENCE</scope>
    <source>
        <strain evidence="2">JCM 11563</strain>
    </source>
</reference>
<organism evidence="2 3">
    <name type="scientific">Shewanella sairae</name>
    <dbReference type="NCBI Taxonomy" id="190310"/>
    <lineage>
        <taxon>Bacteria</taxon>
        <taxon>Pseudomonadati</taxon>
        <taxon>Pseudomonadota</taxon>
        <taxon>Gammaproteobacteria</taxon>
        <taxon>Alteromonadales</taxon>
        <taxon>Shewanellaceae</taxon>
        <taxon>Shewanella</taxon>
    </lineage>
</organism>
<dbReference type="PROSITE" id="PS51257">
    <property type="entry name" value="PROKAR_LIPOPROTEIN"/>
    <property type="match status" value="1"/>
</dbReference>
<dbReference type="InterPro" id="IPR021747">
    <property type="entry name" value="DUF3313"/>
</dbReference>